<evidence type="ECO:0000313" key="3">
    <source>
        <dbReference type="EMBL" id="MCQ0971906.1"/>
    </source>
</evidence>
<name>A0ABT1MUM7_9RHOB</name>
<proteinExistence type="predicted"/>
<feature type="compositionally biased region" description="Low complexity" evidence="1">
    <location>
        <begin position="101"/>
        <end position="116"/>
    </location>
</feature>
<sequence length="292" mass="30175">MTGRMRTTAILAALMLVQPAWAQDATEAPAEASGEMPPPDAMADGSTPDEPMAEGETGGAEPAASDAEAAEGEATAGTETPTEEELEETAATAGVTPEQGATDAEAAEATAPEMATDLSGPDAFADIADEGERSVALFNEMGKVLQHPRCLNCHPVTGGPLQGDDMHPHMPPMIRGAADFGPDGMNCNTCHGAENVPFTTGEGSIPGHEPWSLAPVSMGWVGKSLGEICEQIKDPERNGGKDLEALYEHNAEDGLVGWGWEPGEGRTPAPGSQEIFGELTRAWIDTGAACPS</sequence>
<accession>A0ABT1MUM7</accession>
<evidence type="ECO:0008006" key="5">
    <source>
        <dbReference type="Google" id="ProtNLM"/>
    </source>
</evidence>
<keyword evidence="4" id="KW-1185">Reference proteome</keyword>
<organism evidence="3 4">
    <name type="scientific">Paracoccus albicereus</name>
    <dbReference type="NCBI Taxonomy" id="2922394"/>
    <lineage>
        <taxon>Bacteria</taxon>
        <taxon>Pseudomonadati</taxon>
        <taxon>Pseudomonadota</taxon>
        <taxon>Alphaproteobacteria</taxon>
        <taxon>Rhodobacterales</taxon>
        <taxon>Paracoccaceae</taxon>
        <taxon>Paracoccus</taxon>
    </lineage>
</organism>
<feature type="compositionally biased region" description="Low complexity" evidence="1">
    <location>
        <begin position="59"/>
        <end position="80"/>
    </location>
</feature>
<dbReference type="InterPro" id="IPR036280">
    <property type="entry name" value="Multihaem_cyt_sf"/>
</dbReference>
<dbReference type="Proteomes" id="UP001203945">
    <property type="component" value="Unassembled WGS sequence"/>
</dbReference>
<dbReference type="SUPFAM" id="SSF48695">
    <property type="entry name" value="Multiheme cytochromes"/>
    <property type="match status" value="1"/>
</dbReference>
<evidence type="ECO:0000256" key="2">
    <source>
        <dbReference type="SAM" id="SignalP"/>
    </source>
</evidence>
<dbReference type="EMBL" id="JAKZEU010000006">
    <property type="protein sequence ID" value="MCQ0971906.1"/>
    <property type="molecule type" value="Genomic_DNA"/>
</dbReference>
<keyword evidence="2" id="KW-0732">Signal</keyword>
<gene>
    <name evidence="3" type="ORF">MLD63_15900</name>
</gene>
<protein>
    <recommendedName>
        <fullName evidence="5">Isoquinoline 1-oxidoreductase subunit</fullName>
    </recommendedName>
</protein>
<feature type="signal peptide" evidence="2">
    <location>
        <begin position="1"/>
        <end position="22"/>
    </location>
</feature>
<evidence type="ECO:0000256" key="1">
    <source>
        <dbReference type="SAM" id="MobiDB-lite"/>
    </source>
</evidence>
<feature type="chain" id="PRO_5047410999" description="Isoquinoline 1-oxidoreductase subunit" evidence="2">
    <location>
        <begin position="23"/>
        <end position="292"/>
    </location>
</feature>
<comment type="caution">
    <text evidence="3">The sequence shown here is derived from an EMBL/GenBank/DDBJ whole genome shotgun (WGS) entry which is preliminary data.</text>
</comment>
<evidence type="ECO:0000313" key="4">
    <source>
        <dbReference type="Proteomes" id="UP001203945"/>
    </source>
</evidence>
<reference evidence="3 4" key="1">
    <citation type="submission" date="2022-03" db="EMBL/GenBank/DDBJ databases">
        <authorList>
            <person name="He Y."/>
        </authorList>
    </citation>
    <scope>NUCLEOTIDE SEQUENCE [LARGE SCALE GENOMIC DNA]</scope>
    <source>
        <strain evidence="3 4">TK19116</strain>
    </source>
</reference>
<feature type="region of interest" description="Disordered" evidence="1">
    <location>
        <begin position="25"/>
        <end position="124"/>
    </location>
</feature>